<keyword evidence="2" id="KW-1185">Reference proteome</keyword>
<evidence type="ECO:0008006" key="3">
    <source>
        <dbReference type="Google" id="ProtNLM"/>
    </source>
</evidence>
<dbReference type="Pfam" id="PF19842">
    <property type="entry name" value="YqeC"/>
    <property type="match status" value="1"/>
</dbReference>
<dbReference type="STRING" id="1121326.CLMAG_33100"/>
<evidence type="ECO:0000313" key="2">
    <source>
        <dbReference type="Proteomes" id="UP000076603"/>
    </source>
</evidence>
<dbReference type="AlphaFoldDB" id="A0A161VCQ7"/>
<evidence type="ECO:0000313" key="1">
    <source>
        <dbReference type="EMBL" id="KZL91551.1"/>
    </source>
</evidence>
<reference evidence="1 2" key="1">
    <citation type="submission" date="2016-04" db="EMBL/GenBank/DDBJ databases">
        <title>Genome sequence of Clostridium magnum DSM 2767.</title>
        <authorList>
            <person name="Poehlein A."/>
            <person name="Uhlig R."/>
            <person name="Fischer R."/>
            <person name="Bahl H."/>
            <person name="Daniel R."/>
        </authorList>
    </citation>
    <scope>NUCLEOTIDE SEQUENCE [LARGE SCALE GENOMIC DNA]</scope>
    <source>
        <strain evidence="1 2">DSM 2767</strain>
    </source>
</reference>
<dbReference type="RefSeq" id="WP_066624438.1">
    <property type="nucleotide sequence ID" value="NZ_FQXL01000005.1"/>
</dbReference>
<sequence length="248" mass="27998">MGLKNLLGLRKGDVISIVGAGGKTTLMYSLAEELRDENKVLVTTTTKIYMPEEEYYDFLIMGKDGYNEFNKGNGVYAHGKSVTNENKVNGLDENVIDGEISFFDYVLIEADGSKRKPIKGWNETEPVLIGKTTKTIGVISIEVIGREINEYNVHRVEKFMEITNSKKNESITIEHLTSLIFHDKGLFKGSKGEKILFINKIEGYNEATLAYKLLNCIREKNKNCIDKIIIGSLKRKEYELKLESDGVI</sequence>
<name>A0A161VCQ7_9CLOT</name>
<dbReference type="OrthoDB" id="368187at2"/>
<comment type="caution">
    <text evidence="1">The sequence shown here is derived from an EMBL/GenBank/DDBJ whole genome shotgun (WGS) entry which is preliminary data.</text>
</comment>
<dbReference type="Proteomes" id="UP000076603">
    <property type="component" value="Unassembled WGS sequence"/>
</dbReference>
<gene>
    <name evidence="1" type="ORF">CLMAG_33100</name>
</gene>
<dbReference type="PATRIC" id="fig|1121326.3.peg.3344"/>
<dbReference type="NCBIfam" id="TIGR03172">
    <property type="entry name" value="selenium cofactor biosynthesis protein YqeC"/>
    <property type="match status" value="1"/>
</dbReference>
<proteinExistence type="predicted"/>
<protein>
    <recommendedName>
        <fullName evidence="3">Selenium-dependent hydroxylase accessory protein YqeC</fullName>
    </recommendedName>
</protein>
<dbReference type="EMBL" id="LWAE01000003">
    <property type="protein sequence ID" value="KZL91551.1"/>
    <property type="molecule type" value="Genomic_DNA"/>
</dbReference>
<accession>A0A161VCQ7</accession>
<organism evidence="1 2">
    <name type="scientific">Clostridium magnum DSM 2767</name>
    <dbReference type="NCBI Taxonomy" id="1121326"/>
    <lineage>
        <taxon>Bacteria</taxon>
        <taxon>Bacillati</taxon>
        <taxon>Bacillota</taxon>
        <taxon>Clostridia</taxon>
        <taxon>Eubacteriales</taxon>
        <taxon>Clostridiaceae</taxon>
        <taxon>Clostridium</taxon>
    </lineage>
</organism>
<dbReference type="InterPro" id="IPR017587">
    <property type="entry name" value="YqeC"/>
</dbReference>